<comment type="similarity">
    <text evidence="5 17">Belongs to the aspartokinase family.</text>
</comment>
<dbReference type="UniPathway" id="UPA00050">
    <property type="reaction ID" value="UER00461"/>
</dbReference>
<evidence type="ECO:0000256" key="2">
    <source>
        <dbReference type="ARBA" id="ARBA00004766"/>
    </source>
</evidence>
<evidence type="ECO:0000256" key="10">
    <source>
        <dbReference type="ARBA" id="ARBA00022741"/>
    </source>
</evidence>
<evidence type="ECO:0000256" key="8">
    <source>
        <dbReference type="ARBA" id="ARBA00022605"/>
    </source>
</evidence>
<evidence type="ECO:0000313" key="22">
    <source>
        <dbReference type="Proteomes" id="UP000070188"/>
    </source>
</evidence>
<comment type="function">
    <text evidence="1">Catalyzes the phosphorylation of the beta-carboxyl group of aspartic acid with ATP to yield 4-phospho-L-aspartate, which is involved in the branched biosynthetic pathway leading to the biosynthesis of amino acids lysine, threonine, isoleucine and methionine.</text>
</comment>
<dbReference type="GO" id="GO:0009089">
    <property type="term" value="P:lysine biosynthetic process via diaminopimelate"/>
    <property type="evidence" value="ECO:0007669"/>
    <property type="project" value="UniProtKB-UniPathway"/>
</dbReference>
<dbReference type="GO" id="GO:0009090">
    <property type="term" value="P:homoserine biosynthetic process"/>
    <property type="evidence" value="ECO:0007669"/>
    <property type="project" value="TreeGrafter"/>
</dbReference>
<proteinExistence type="inferred from homology"/>
<dbReference type="Gene3D" id="3.30.2130.10">
    <property type="entry name" value="VC0802-like"/>
    <property type="match status" value="1"/>
</dbReference>
<dbReference type="PANTHER" id="PTHR21499">
    <property type="entry name" value="ASPARTATE KINASE"/>
    <property type="match status" value="1"/>
</dbReference>
<dbReference type="InterPro" id="IPR018042">
    <property type="entry name" value="Aspartate_kinase_CS"/>
</dbReference>
<feature type="domain" description="Aspartokinase ACT" evidence="20">
    <location>
        <begin position="345"/>
        <end position="403"/>
    </location>
</feature>
<dbReference type="SUPFAM" id="SSF55021">
    <property type="entry name" value="ACT-like"/>
    <property type="match status" value="2"/>
</dbReference>
<protein>
    <recommendedName>
        <fullName evidence="7 17">Aspartokinase</fullName>
        <ecNumber evidence="6 17">2.7.2.4</ecNumber>
    </recommendedName>
</protein>
<dbReference type="GO" id="GO:0004072">
    <property type="term" value="F:aspartate kinase activity"/>
    <property type="evidence" value="ECO:0007669"/>
    <property type="project" value="UniProtKB-EC"/>
</dbReference>
<evidence type="ECO:0000256" key="12">
    <source>
        <dbReference type="ARBA" id="ARBA00022840"/>
    </source>
</evidence>
<keyword evidence="13" id="KW-0220">Diaminopimelate biosynthesis</keyword>
<dbReference type="Pfam" id="PF22468">
    <property type="entry name" value="ACT_9"/>
    <property type="match status" value="1"/>
</dbReference>
<keyword evidence="14" id="KW-0457">Lysine biosynthesis</keyword>
<evidence type="ECO:0000256" key="6">
    <source>
        <dbReference type="ARBA" id="ARBA00013059"/>
    </source>
</evidence>
<comment type="catalytic activity">
    <reaction evidence="15 17">
        <text>L-aspartate + ATP = 4-phospho-L-aspartate + ADP</text>
        <dbReference type="Rhea" id="RHEA:23776"/>
        <dbReference type="ChEBI" id="CHEBI:29991"/>
        <dbReference type="ChEBI" id="CHEBI:30616"/>
        <dbReference type="ChEBI" id="CHEBI:57535"/>
        <dbReference type="ChEBI" id="CHEBI:456216"/>
        <dbReference type="EC" id="2.7.2.4"/>
    </reaction>
</comment>
<evidence type="ECO:0000256" key="7">
    <source>
        <dbReference type="ARBA" id="ARBA00016273"/>
    </source>
</evidence>
<feature type="domain" description="Aspartate/glutamate/uridylate kinase" evidence="19">
    <location>
        <begin position="4"/>
        <end position="231"/>
    </location>
</feature>
<feature type="binding site" evidence="16">
    <location>
        <begin position="210"/>
        <end position="211"/>
    </location>
    <ligand>
        <name>ATP</name>
        <dbReference type="ChEBI" id="CHEBI:30616"/>
    </ligand>
</feature>
<evidence type="ECO:0000256" key="15">
    <source>
        <dbReference type="ARBA" id="ARBA00047872"/>
    </source>
</evidence>
<feature type="binding site" evidence="16">
    <location>
        <position position="185"/>
    </location>
    <ligand>
        <name>ATP</name>
        <dbReference type="ChEBI" id="CHEBI:30616"/>
    </ligand>
</feature>
<dbReference type="EMBL" id="LAXD01000001">
    <property type="protein sequence ID" value="KWX01464.1"/>
    <property type="molecule type" value="Genomic_DNA"/>
</dbReference>
<dbReference type="NCBIfam" id="NF005155">
    <property type="entry name" value="PRK06635.1-4"/>
    <property type="match status" value="1"/>
</dbReference>
<evidence type="ECO:0000259" key="20">
    <source>
        <dbReference type="Pfam" id="PF22468"/>
    </source>
</evidence>
<dbReference type="GO" id="GO:0005524">
    <property type="term" value="F:ATP binding"/>
    <property type="evidence" value="ECO:0007669"/>
    <property type="project" value="UniProtKB-KW"/>
</dbReference>
<evidence type="ECO:0000313" key="21">
    <source>
        <dbReference type="EMBL" id="KWX01464.1"/>
    </source>
</evidence>
<evidence type="ECO:0000256" key="13">
    <source>
        <dbReference type="ARBA" id="ARBA00022915"/>
    </source>
</evidence>
<dbReference type="InterPro" id="IPR005260">
    <property type="entry name" value="Asp_kin_monofn"/>
</dbReference>
<dbReference type="EC" id="2.7.2.4" evidence="6 17"/>
<dbReference type="GO" id="GO:0009088">
    <property type="term" value="P:threonine biosynthetic process"/>
    <property type="evidence" value="ECO:0007669"/>
    <property type="project" value="UniProtKB-UniPathway"/>
</dbReference>
<dbReference type="STRING" id="1469144.LI90_2496"/>
<evidence type="ECO:0000256" key="14">
    <source>
        <dbReference type="ARBA" id="ARBA00023154"/>
    </source>
</evidence>
<dbReference type="PATRIC" id="fig|1469144.10.peg.2703"/>
<dbReference type="Proteomes" id="UP000070188">
    <property type="component" value="Unassembled WGS sequence"/>
</dbReference>
<evidence type="ECO:0000256" key="16">
    <source>
        <dbReference type="PIRSR" id="PIRSR000726-1"/>
    </source>
</evidence>
<evidence type="ECO:0000256" key="9">
    <source>
        <dbReference type="ARBA" id="ARBA00022679"/>
    </source>
</evidence>
<gene>
    <name evidence="21" type="ORF">LI90_2496</name>
</gene>
<evidence type="ECO:0000256" key="17">
    <source>
        <dbReference type="RuleBase" id="RU003448"/>
    </source>
</evidence>
<keyword evidence="10 16" id="KW-0547">Nucleotide-binding</keyword>
<organism evidence="21 22">
    <name type="scientific">Carbonactinospora thermoautotrophica</name>
    <dbReference type="NCBI Taxonomy" id="1469144"/>
    <lineage>
        <taxon>Bacteria</taxon>
        <taxon>Bacillati</taxon>
        <taxon>Actinomycetota</taxon>
        <taxon>Actinomycetes</taxon>
        <taxon>Kitasatosporales</taxon>
        <taxon>Carbonactinosporaceae</taxon>
        <taxon>Carbonactinospora</taxon>
    </lineage>
</organism>
<accession>A0A132MUI9</accession>
<dbReference type="InterPro" id="IPR054352">
    <property type="entry name" value="ACT_Aspartokinase"/>
</dbReference>
<evidence type="ECO:0000256" key="4">
    <source>
        <dbReference type="ARBA" id="ARBA00005139"/>
    </source>
</evidence>
<dbReference type="SUPFAM" id="SSF53633">
    <property type="entry name" value="Carbamate kinase-like"/>
    <property type="match status" value="1"/>
</dbReference>
<name>A0A132MUI9_9ACTN</name>
<keyword evidence="11 17" id="KW-0418">Kinase</keyword>
<evidence type="ECO:0000256" key="5">
    <source>
        <dbReference type="ARBA" id="ARBA00010122"/>
    </source>
</evidence>
<dbReference type="InterPro" id="IPR001341">
    <property type="entry name" value="Asp_kinase"/>
</dbReference>
<dbReference type="GO" id="GO:0019877">
    <property type="term" value="P:diaminopimelate biosynthetic process"/>
    <property type="evidence" value="ECO:0007669"/>
    <property type="project" value="UniProtKB-KW"/>
</dbReference>
<dbReference type="PANTHER" id="PTHR21499:SF3">
    <property type="entry name" value="ASPARTOKINASE"/>
    <property type="match status" value="1"/>
</dbReference>
<sequence>MMDVLVQKYGGSSLATLDRVSRVAKRVAETHRAGQPVVVVVSARGDTTDSLLRLAAGTSPIRPPREVDQLLVTGECASAALLAMALHGLGVPTVSLTGWQAGLLVSGKHGAGVIVTVRTDLVTRLLAEGNVVVVAGFHGVNAHGDVITLGRGGSDTTAVALAAELRAIRCEIYTDVEGVYTADPRIVPSARLLSSVDPAVMAEMAFAGAKVLHSRSVELAAMQGIELHVRSSFSGGSGTVIPGRSEESMLETRGVVIAITHDTDVARVLVRCEGGRRDLAADVLAVLARHSVPVDLVARSGPYEDELRIGFTIRRSDVAEIREPLRSSVAEFGGEIQIDENVGKLSLIGMGLLNRPEYTVSMLSALAAAGIPTSWISTSQLRSSVVVPIDRLFDAVEVLHREFELERGDLGVGSMAPA</sequence>
<comment type="pathway">
    <text evidence="4 18">Amino-acid biosynthesis; L-threonine biosynthesis; L-threonine from L-aspartate: step 1/5.</text>
</comment>
<feature type="binding site" evidence="16">
    <location>
        <begin position="174"/>
        <end position="175"/>
    </location>
    <ligand>
        <name>ATP</name>
        <dbReference type="ChEBI" id="CHEBI:30616"/>
    </ligand>
</feature>
<dbReference type="InterPro" id="IPR041740">
    <property type="entry name" value="AKii-LysC-BS"/>
</dbReference>
<feature type="binding site" evidence="16">
    <location>
        <begin position="8"/>
        <end position="11"/>
    </location>
    <ligand>
        <name>ATP</name>
        <dbReference type="ChEBI" id="CHEBI:30616"/>
    </ligand>
</feature>
<comment type="caution">
    <text evidence="21">The sequence shown here is derived from an EMBL/GenBank/DDBJ whole genome shotgun (WGS) entry which is preliminary data.</text>
</comment>
<dbReference type="PIRSF" id="PIRSF000726">
    <property type="entry name" value="Asp_kin"/>
    <property type="match status" value="1"/>
</dbReference>
<dbReference type="InterPro" id="IPR036393">
    <property type="entry name" value="AceGlu_kinase-like_sf"/>
</dbReference>
<comment type="pathway">
    <text evidence="3 18">Amino-acid biosynthesis; L-methionine biosynthesis via de novo pathway; L-homoserine from L-aspartate: step 1/3.</text>
</comment>
<dbReference type="Pfam" id="PF00696">
    <property type="entry name" value="AA_kinase"/>
    <property type="match status" value="1"/>
</dbReference>
<keyword evidence="12 16" id="KW-0067">ATP-binding</keyword>
<evidence type="ECO:0000256" key="3">
    <source>
        <dbReference type="ARBA" id="ARBA00004986"/>
    </source>
</evidence>
<comment type="pathway">
    <text evidence="2 18">Amino-acid biosynthesis; L-lysine biosynthesis via DAP pathway; (S)-tetrahydrodipicolinate from L-aspartate: step 1/4.</text>
</comment>
<dbReference type="GO" id="GO:0005829">
    <property type="term" value="C:cytosol"/>
    <property type="evidence" value="ECO:0007669"/>
    <property type="project" value="TreeGrafter"/>
</dbReference>
<dbReference type="Gene3D" id="3.40.1160.10">
    <property type="entry name" value="Acetylglutamate kinase-like"/>
    <property type="match status" value="1"/>
</dbReference>
<dbReference type="InterPro" id="IPR001048">
    <property type="entry name" value="Asp/Glu/Uridylate_kinase"/>
</dbReference>
<dbReference type="InterPro" id="IPR045865">
    <property type="entry name" value="ACT-like_dom_sf"/>
</dbReference>
<dbReference type="PROSITE" id="PS00324">
    <property type="entry name" value="ASPARTOKINASE"/>
    <property type="match status" value="1"/>
</dbReference>
<reference evidence="22" key="1">
    <citation type="submission" date="2015-04" db="EMBL/GenBank/DDBJ databases">
        <title>Physiological reanalysis, assessment of diazotrophy, and genome sequences of multiple isolates of Streptomyces thermoautotrophicus.</title>
        <authorList>
            <person name="MacKellar D.C."/>
            <person name="Lieber L."/>
            <person name="Norman J."/>
            <person name="Bolger A."/>
            <person name="Tobin C."/>
            <person name="Murray J.W."/>
            <person name="Chang R."/>
            <person name="Ford T."/>
            <person name="Nguyen P.Q."/>
            <person name="Woodward J."/>
            <person name="Permingeat H."/>
            <person name="Joshi N.S."/>
            <person name="Silver P.A."/>
            <person name="Usadel B."/>
            <person name="Rutherford A.W."/>
            <person name="Friesen M."/>
            <person name="Prell J."/>
        </authorList>
    </citation>
    <scope>NUCLEOTIDE SEQUENCE [LARGE SCALE GENOMIC DNA]</scope>
    <source>
        <strain evidence="22">H1</strain>
    </source>
</reference>
<keyword evidence="9 17" id="KW-0808">Transferase</keyword>
<dbReference type="NCBIfam" id="TIGR00657">
    <property type="entry name" value="asp_kinases"/>
    <property type="match status" value="1"/>
</dbReference>
<evidence type="ECO:0000259" key="19">
    <source>
        <dbReference type="Pfam" id="PF00696"/>
    </source>
</evidence>
<feature type="binding site" evidence="16">
    <location>
        <position position="180"/>
    </location>
    <ligand>
        <name>ATP</name>
        <dbReference type="ChEBI" id="CHEBI:30616"/>
    </ligand>
</feature>
<dbReference type="UniPathway" id="UPA00051">
    <property type="reaction ID" value="UER00462"/>
</dbReference>
<evidence type="ECO:0000256" key="11">
    <source>
        <dbReference type="ARBA" id="ARBA00022777"/>
    </source>
</evidence>
<feature type="binding site" evidence="16">
    <location>
        <position position="75"/>
    </location>
    <ligand>
        <name>substrate</name>
    </ligand>
</feature>
<keyword evidence="8 18" id="KW-0028">Amino-acid biosynthesis</keyword>
<dbReference type="UniPathway" id="UPA00034">
    <property type="reaction ID" value="UER00015"/>
</dbReference>
<feature type="binding site" evidence="16">
    <location>
        <position position="48"/>
    </location>
    <ligand>
        <name>substrate</name>
    </ligand>
</feature>
<keyword evidence="22" id="KW-1185">Reference proteome</keyword>
<dbReference type="CDD" id="cd04261">
    <property type="entry name" value="AAK_AKii-LysC-BS"/>
    <property type="match status" value="1"/>
</dbReference>
<dbReference type="AlphaFoldDB" id="A0A132MUI9"/>
<evidence type="ECO:0000256" key="1">
    <source>
        <dbReference type="ARBA" id="ARBA00002843"/>
    </source>
</evidence>
<dbReference type="NCBIfam" id="NF005154">
    <property type="entry name" value="PRK06635.1-2"/>
    <property type="match status" value="1"/>
</dbReference>
<evidence type="ECO:0000256" key="18">
    <source>
        <dbReference type="RuleBase" id="RU004249"/>
    </source>
</evidence>